<evidence type="ECO:0000256" key="3">
    <source>
        <dbReference type="ARBA" id="ARBA00022989"/>
    </source>
</evidence>
<evidence type="ECO:0000256" key="5">
    <source>
        <dbReference type="SAM" id="MobiDB-lite"/>
    </source>
</evidence>
<protein>
    <submittedName>
        <fullName evidence="8">Hypp7206 protein</fullName>
    </submittedName>
</protein>
<feature type="transmembrane region" description="Helical" evidence="6">
    <location>
        <begin position="155"/>
        <end position="179"/>
    </location>
</feature>
<name>A0A8J9YYP4_BRALA</name>
<evidence type="ECO:0000259" key="7">
    <source>
        <dbReference type="Pfam" id="PF02656"/>
    </source>
</evidence>
<feature type="transmembrane region" description="Helical" evidence="6">
    <location>
        <begin position="114"/>
        <end position="134"/>
    </location>
</feature>
<dbReference type="Pfam" id="PF02656">
    <property type="entry name" value="DUF202"/>
    <property type="match status" value="1"/>
</dbReference>
<feature type="domain" description="DUF202" evidence="7">
    <location>
        <begin position="81"/>
        <end position="139"/>
    </location>
</feature>
<keyword evidence="2 6" id="KW-0812">Transmembrane</keyword>
<organism evidence="8 9">
    <name type="scientific">Branchiostoma lanceolatum</name>
    <name type="common">Common lancelet</name>
    <name type="synonym">Amphioxus lanceolatum</name>
    <dbReference type="NCBI Taxonomy" id="7740"/>
    <lineage>
        <taxon>Eukaryota</taxon>
        <taxon>Metazoa</taxon>
        <taxon>Chordata</taxon>
        <taxon>Cephalochordata</taxon>
        <taxon>Leptocardii</taxon>
        <taxon>Amphioxiformes</taxon>
        <taxon>Branchiostomatidae</taxon>
        <taxon>Branchiostoma</taxon>
    </lineage>
</organism>
<comment type="subcellular location">
    <subcellularLocation>
        <location evidence="1">Endomembrane system</location>
        <topology evidence="1">Multi-pass membrane protein</topology>
    </subcellularLocation>
</comment>
<evidence type="ECO:0000313" key="9">
    <source>
        <dbReference type="Proteomes" id="UP000838412"/>
    </source>
</evidence>
<dbReference type="OrthoDB" id="10035127at2759"/>
<keyword evidence="4 6" id="KW-0472">Membrane</keyword>
<evidence type="ECO:0000313" key="8">
    <source>
        <dbReference type="EMBL" id="CAH1244079.1"/>
    </source>
</evidence>
<dbReference type="EMBL" id="OV696698">
    <property type="protein sequence ID" value="CAH1244079.1"/>
    <property type="molecule type" value="Genomic_DNA"/>
</dbReference>
<keyword evidence="9" id="KW-1185">Reference proteome</keyword>
<evidence type="ECO:0000256" key="1">
    <source>
        <dbReference type="ARBA" id="ARBA00004127"/>
    </source>
</evidence>
<proteinExistence type="predicted"/>
<dbReference type="Proteomes" id="UP000838412">
    <property type="component" value="Chromosome 13"/>
</dbReference>
<keyword evidence="3 6" id="KW-1133">Transmembrane helix</keyword>
<reference evidence="8" key="1">
    <citation type="submission" date="2022-01" db="EMBL/GenBank/DDBJ databases">
        <authorList>
            <person name="Braso-Vives M."/>
        </authorList>
    </citation>
    <scope>NUCLEOTIDE SEQUENCE</scope>
</reference>
<feature type="transmembrane region" description="Helical" evidence="6">
    <location>
        <begin position="87"/>
        <end position="108"/>
    </location>
</feature>
<dbReference type="InterPro" id="IPR003807">
    <property type="entry name" value="DUF202"/>
</dbReference>
<evidence type="ECO:0000256" key="4">
    <source>
        <dbReference type="ARBA" id="ARBA00023136"/>
    </source>
</evidence>
<dbReference type="AlphaFoldDB" id="A0A8J9YYP4"/>
<feature type="compositionally biased region" description="Polar residues" evidence="5">
    <location>
        <begin position="9"/>
        <end position="25"/>
    </location>
</feature>
<dbReference type="GO" id="GO:0012505">
    <property type="term" value="C:endomembrane system"/>
    <property type="evidence" value="ECO:0007669"/>
    <property type="project" value="UniProtKB-SubCell"/>
</dbReference>
<feature type="region of interest" description="Disordered" evidence="5">
    <location>
        <begin position="1"/>
        <end position="25"/>
    </location>
</feature>
<gene>
    <name evidence="8" type="primary">Hypp7206</name>
    <name evidence="8" type="ORF">BLAG_LOCUS6816</name>
</gene>
<evidence type="ECO:0000256" key="2">
    <source>
        <dbReference type="ARBA" id="ARBA00022692"/>
    </source>
</evidence>
<evidence type="ECO:0000256" key="6">
    <source>
        <dbReference type="SAM" id="Phobius"/>
    </source>
</evidence>
<sequence>MDRPGPSFNMGSSLPGQVNSGFTMTDGNEITVTSLSGSRVATRQTWEDGIEAFSDPDRMEKGKPVFKSLTEEYPADPTVVSAMERTLAAFMNQGLLLVGIGTALMTFNQHGPNIVGWVLVPAGVLHIVWSWFEFYIRLHRLRKGSDQPLSYRRSLWWTGALVLLIVAASIVELYANIVYGAFVRVTFPDGEGQGLPTTPTP</sequence>
<accession>A0A8J9YYP4</accession>